<reference evidence="2 3" key="2">
    <citation type="submission" date="2018-11" db="EMBL/GenBank/DDBJ databases">
        <authorList>
            <consortium name="Pathogen Informatics"/>
        </authorList>
    </citation>
    <scope>NUCLEOTIDE SEQUENCE [LARGE SCALE GENOMIC DNA]</scope>
</reference>
<proteinExistence type="predicted"/>
<name>A0A0R3R8P6_9BILA</name>
<evidence type="ECO:0000313" key="4">
    <source>
        <dbReference type="WBParaSite" id="BTMF_0001640201-mRNA-1"/>
    </source>
</evidence>
<gene>
    <name evidence="2" type="ORF">BTMF_LOCUS14381</name>
</gene>
<evidence type="ECO:0000313" key="2">
    <source>
        <dbReference type="EMBL" id="VDO49234.1"/>
    </source>
</evidence>
<accession>A0A0R3R8P6</accession>
<dbReference type="Proteomes" id="UP000280834">
    <property type="component" value="Unassembled WGS sequence"/>
</dbReference>
<feature type="compositionally biased region" description="Acidic residues" evidence="1">
    <location>
        <begin position="69"/>
        <end position="80"/>
    </location>
</feature>
<feature type="region of interest" description="Disordered" evidence="1">
    <location>
        <begin position="1"/>
        <end position="28"/>
    </location>
</feature>
<keyword evidence="3" id="KW-1185">Reference proteome</keyword>
<dbReference type="EMBL" id="UZAG01021129">
    <property type="protein sequence ID" value="VDO49234.1"/>
    <property type="molecule type" value="Genomic_DNA"/>
</dbReference>
<reference evidence="4" key="1">
    <citation type="submission" date="2017-02" db="UniProtKB">
        <authorList>
            <consortium name="WormBaseParasite"/>
        </authorList>
    </citation>
    <scope>IDENTIFICATION</scope>
</reference>
<sequence length="106" mass="11541">MLQISNTDESDLDSSSPSTPRNVQGSDEVTIASLSASPLLPVNVVKKRSGGKLHFALNLLKSSVRPDNNDDNGSDGEINDDDKSQVNGCFKIYIKMIFFLIQILSK</sequence>
<feature type="region of interest" description="Disordered" evidence="1">
    <location>
        <begin position="63"/>
        <end position="84"/>
    </location>
</feature>
<dbReference type="WBParaSite" id="BTMF_0001640201-mRNA-1">
    <property type="protein sequence ID" value="BTMF_0001640201-mRNA-1"/>
    <property type="gene ID" value="BTMF_0001640201"/>
</dbReference>
<organism evidence="4">
    <name type="scientific">Brugia timori</name>
    <dbReference type="NCBI Taxonomy" id="42155"/>
    <lineage>
        <taxon>Eukaryota</taxon>
        <taxon>Metazoa</taxon>
        <taxon>Ecdysozoa</taxon>
        <taxon>Nematoda</taxon>
        <taxon>Chromadorea</taxon>
        <taxon>Rhabditida</taxon>
        <taxon>Spirurina</taxon>
        <taxon>Spiruromorpha</taxon>
        <taxon>Filarioidea</taxon>
        <taxon>Onchocercidae</taxon>
        <taxon>Brugia</taxon>
    </lineage>
</organism>
<dbReference type="AlphaFoldDB" id="A0A0R3R8P6"/>
<evidence type="ECO:0000256" key="1">
    <source>
        <dbReference type="SAM" id="MobiDB-lite"/>
    </source>
</evidence>
<protein>
    <submittedName>
        <fullName evidence="2 4">Uncharacterized protein</fullName>
    </submittedName>
</protein>
<evidence type="ECO:0000313" key="3">
    <source>
        <dbReference type="Proteomes" id="UP000280834"/>
    </source>
</evidence>